<dbReference type="EMBL" id="FOTY01000005">
    <property type="protein sequence ID" value="SFL79249.1"/>
    <property type="molecule type" value="Genomic_DNA"/>
</dbReference>
<evidence type="ECO:0000256" key="1">
    <source>
        <dbReference type="SAM" id="Phobius"/>
    </source>
</evidence>
<keyword evidence="3" id="KW-1185">Reference proteome</keyword>
<proteinExistence type="predicted"/>
<organism evidence="2 3">
    <name type="scientific">Salibacterium qingdaonense</name>
    <dbReference type="NCBI Taxonomy" id="266892"/>
    <lineage>
        <taxon>Bacteria</taxon>
        <taxon>Bacillati</taxon>
        <taxon>Bacillota</taxon>
        <taxon>Bacilli</taxon>
        <taxon>Bacillales</taxon>
        <taxon>Bacillaceae</taxon>
    </lineage>
</organism>
<name>A0A1I4KKY8_9BACI</name>
<reference evidence="2 3" key="1">
    <citation type="submission" date="2016-10" db="EMBL/GenBank/DDBJ databases">
        <authorList>
            <person name="de Groot N.N."/>
        </authorList>
    </citation>
    <scope>NUCLEOTIDE SEQUENCE [LARGE SCALE GENOMIC DNA]</scope>
    <source>
        <strain evidence="2 3">CGMCC 1.6134</strain>
    </source>
</reference>
<keyword evidence="1" id="KW-1133">Transmembrane helix</keyword>
<sequence>MGTIDKINIPPILFRSLTPYLYSKIVASSMGERPGWLPDQLAVLQVLFALGGVLSIFFIGMALLLLTAVLIVLIVFALTGQWHRIPLLIRFIK</sequence>
<dbReference type="Proteomes" id="UP000199668">
    <property type="component" value="Unassembled WGS sequence"/>
</dbReference>
<protein>
    <recommendedName>
        <fullName evidence="4">DUF4870 domain-containing protein</fullName>
    </recommendedName>
</protein>
<dbReference type="RefSeq" id="WP_090926179.1">
    <property type="nucleotide sequence ID" value="NZ_FOTY01000005.1"/>
</dbReference>
<gene>
    <name evidence="2" type="ORF">SAMN04488054_10571</name>
</gene>
<evidence type="ECO:0000313" key="2">
    <source>
        <dbReference type="EMBL" id="SFL79249.1"/>
    </source>
</evidence>
<evidence type="ECO:0000313" key="3">
    <source>
        <dbReference type="Proteomes" id="UP000199668"/>
    </source>
</evidence>
<accession>A0A1I4KKY8</accession>
<evidence type="ECO:0008006" key="4">
    <source>
        <dbReference type="Google" id="ProtNLM"/>
    </source>
</evidence>
<keyword evidence="1" id="KW-0472">Membrane</keyword>
<dbReference type="STRING" id="266892.SAMN04488054_10571"/>
<keyword evidence="1" id="KW-0812">Transmembrane</keyword>
<feature type="transmembrane region" description="Helical" evidence="1">
    <location>
        <begin position="46"/>
        <end position="78"/>
    </location>
</feature>
<dbReference type="AlphaFoldDB" id="A0A1I4KKY8"/>